<feature type="transmembrane region" description="Helical" evidence="2">
    <location>
        <begin position="1487"/>
        <end position="1510"/>
    </location>
</feature>
<feature type="region of interest" description="Disordered" evidence="1">
    <location>
        <begin position="1553"/>
        <end position="1593"/>
    </location>
</feature>
<dbReference type="EMBL" id="JAFJYH010000231">
    <property type="protein sequence ID" value="KAG4415198.1"/>
    <property type="molecule type" value="Genomic_DNA"/>
</dbReference>
<keyword evidence="2" id="KW-1133">Transmembrane helix</keyword>
<sequence>MTANASTKSDPGASKARSAHRWEDSFNWLSREARGSTYISYTENSHKSACSFDFGEEGYAASCNDGGKLLHMSAKSQQNGIIFAQGNFESTLYSSLARAQRSYVGLSTFGLEIPVSPAPYDAEKKTGSAVRLGEMIERGSFNHRWPFNEYAIISNLGAKADDETECDVDLESLLESDIVNSAQKKYYDTEQEVGTCAVLSFIKDGVLYQILRLEAGTRWEADEYPLFPYFGKAMLEVGCPMTFRNFYQLSQMRAAADKAKTTSPCLDEETHGLEGIPHRNLVVDGQVQGITLSNCWTDPSFELDIRVTRLGSGKDQHPHLTLHPTLENNIGFFQVQADLNYDKLDNSEANSGRAATFIASFRLRDKVESPAWPEIPTSEEIYNHIGISPSEPIAAGAMWETIFSQRERLTGQISELSEDRLVARCLEKILHVDLVPTSFGILGKRQYSTVTIDKKLLPVPAEGLHERQLVKSANNKLERALSDIPLALVSNLFLEPNVDLKAMFWKVRFLVKAYEFLSHFAANPSARGSDRIRTPAEATVTRVTDDYLDGAQDPDIELIQRDIIFMQFAAYYQMQIIRNRIEMVVEYLFQALLQPDTDTPLLPDSHLAFEPNYYYAMMTICYVFKKTLCFGFSWPSPKDMHGWDNINTILYECLPDDDVNFNPAFKDKVMLLKWYHYGSIRELCRGGLIPKSWMFGMADNTVYRLKRNAVRAAKAKLSSHAPYVAEDEILDRLGFLAWPLGLDDRVKSDYCPATMASITAKRIRERDFTREVNPGISTSSTPVLTCGPWEIHALCHHSRLMVANYLYDRKDGRTREEKMQEVEAYRERLCHFITTESSVVPCWERTDLATRRGWLRSEASSVLGATLLEICQKDFVMLQEERKLKEMKKALKAEGTEQPKPGVKTVGDDNDAVREIDTTALPPHDQERKPGLDWKQYRPPSRYHPEEFFISLEDTPEFYSYVRLRKREIPAGLRVHLYAKIRDEVLISDIVSLLNQRTEFSVSSVLEAILPASISMIDLTAQKYEQHDSMTRRAPHQYRVRTAGMLRLHAGENVLKSLQGPVLQGEKLLHKPIGAEHREYEYGRITRRLSDSLVDKGVQHRILRVNSSNEKCLVAHFIYIFHPESADAFSENIFKTARFSCKTGVNWTTSITLRSWSFVHTKGTSKCKLHSAERPRSGESEGRKEQCPEDEPMRLPKHLHESFEKINPKAHREEDKRPGVISLNASSIVLSTNEFGDFSKCSIISEIFTDETLLQVEKDVPVLWQRFIHQPQTGRCLIFLLLLGRLCQAIAQEHQEAINYLTSVMNIEDYFLRGEKDWLKDADAIGSLQLALWILESLYKLRNTLEGSLTTLDDAKFILLAQIQEGPGKRSAELEGFCQHSIESFDRNVCLLSALHIKIKRKTELGGRYRDSLSIVLSLNDSRNSLEQSIMSTEQSKLATRQTDIALGQSSTVQKLTYLTIAYLPVGLTAAIFAIPDEQKVVVPAMGRAWFMGCVWILFVFTFITAILMGKVLELLNSTRTLSWRLWIFVSKPPPQGANMSIHDRWVRTKNFEPPWESKKKGGKTDEHQPVSRDQILGLNPDESSTKSSFARSFRHSLTRRTSYLDDIETGKLPLKKP</sequence>
<feature type="compositionally biased region" description="Basic and acidic residues" evidence="1">
    <location>
        <begin position="1553"/>
        <end position="1571"/>
    </location>
</feature>
<name>A0A8H7W7I9_9HELO</name>
<proteinExistence type="predicted"/>
<evidence type="ECO:0000313" key="4">
    <source>
        <dbReference type="Proteomes" id="UP000664132"/>
    </source>
</evidence>
<organism evidence="3 4">
    <name type="scientific">Cadophora malorum</name>
    <dbReference type="NCBI Taxonomy" id="108018"/>
    <lineage>
        <taxon>Eukaryota</taxon>
        <taxon>Fungi</taxon>
        <taxon>Dikarya</taxon>
        <taxon>Ascomycota</taxon>
        <taxon>Pezizomycotina</taxon>
        <taxon>Leotiomycetes</taxon>
        <taxon>Helotiales</taxon>
        <taxon>Ploettnerulaceae</taxon>
        <taxon>Cadophora</taxon>
    </lineage>
</organism>
<dbReference type="Proteomes" id="UP000664132">
    <property type="component" value="Unassembled WGS sequence"/>
</dbReference>
<accession>A0A8H7W7I9</accession>
<protein>
    <submittedName>
        <fullName evidence="3">Uncharacterized protein</fullName>
    </submittedName>
</protein>
<keyword evidence="4" id="KW-1185">Reference proteome</keyword>
<feature type="compositionally biased region" description="Basic and acidic residues" evidence="1">
    <location>
        <begin position="1170"/>
        <end position="1192"/>
    </location>
</feature>
<feature type="region of interest" description="Disordered" evidence="1">
    <location>
        <begin position="917"/>
        <end position="937"/>
    </location>
</feature>
<feature type="compositionally biased region" description="Basic and acidic residues" evidence="1">
    <location>
        <begin position="924"/>
        <end position="936"/>
    </location>
</feature>
<feature type="region of interest" description="Disordered" evidence="1">
    <location>
        <begin position="891"/>
        <end position="910"/>
    </location>
</feature>
<keyword evidence="2" id="KW-0812">Transmembrane</keyword>
<dbReference type="OrthoDB" id="3546713at2759"/>
<evidence type="ECO:0000256" key="1">
    <source>
        <dbReference type="SAM" id="MobiDB-lite"/>
    </source>
</evidence>
<feature type="region of interest" description="Disordered" evidence="1">
    <location>
        <begin position="1169"/>
        <end position="1192"/>
    </location>
</feature>
<feature type="compositionally biased region" description="Polar residues" evidence="1">
    <location>
        <begin position="1582"/>
        <end position="1591"/>
    </location>
</feature>
<evidence type="ECO:0000313" key="3">
    <source>
        <dbReference type="EMBL" id="KAG4415198.1"/>
    </source>
</evidence>
<reference evidence="3" key="1">
    <citation type="submission" date="2021-02" db="EMBL/GenBank/DDBJ databases">
        <title>Genome sequence Cadophora malorum strain M34.</title>
        <authorList>
            <person name="Stefanovic E."/>
            <person name="Vu D."/>
            <person name="Scully C."/>
            <person name="Dijksterhuis J."/>
            <person name="Roader J."/>
            <person name="Houbraken J."/>
        </authorList>
    </citation>
    <scope>NUCLEOTIDE SEQUENCE</scope>
    <source>
        <strain evidence="3">M34</strain>
    </source>
</reference>
<feature type="transmembrane region" description="Helical" evidence="2">
    <location>
        <begin position="1456"/>
        <end position="1475"/>
    </location>
</feature>
<evidence type="ECO:0000256" key="2">
    <source>
        <dbReference type="SAM" id="Phobius"/>
    </source>
</evidence>
<comment type="caution">
    <text evidence="3">The sequence shown here is derived from an EMBL/GenBank/DDBJ whole genome shotgun (WGS) entry which is preliminary data.</text>
</comment>
<keyword evidence="2" id="KW-0472">Membrane</keyword>
<gene>
    <name evidence="3" type="ORF">IFR04_011657</name>
</gene>